<dbReference type="Proteomes" id="UP001206595">
    <property type="component" value="Unassembled WGS sequence"/>
</dbReference>
<dbReference type="GO" id="GO:0005938">
    <property type="term" value="C:cell cortex"/>
    <property type="evidence" value="ECO:0007669"/>
    <property type="project" value="TreeGrafter"/>
</dbReference>
<feature type="domain" description="Cell morphogenesis central region" evidence="4">
    <location>
        <begin position="1261"/>
        <end position="1491"/>
    </location>
</feature>
<reference evidence="5" key="1">
    <citation type="submission" date="2021-06" db="EMBL/GenBank/DDBJ databases">
        <authorList>
            <consortium name="DOE Joint Genome Institute"/>
            <person name="Mondo S.J."/>
            <person name="Amses K.R."/>
            <person name="Simmons D.R."/>
            <person name="Longcore J.E."/>
            <person name="Seto K."/>
            <person name="Alves G.H."/>
            <person name="Bonds A.E."/>
            <person name="Quandt C.A."/>
            <person name="Davis W.J."/>
            <person name="Chang Y."/>
            <person name="Letcher P.M."/>
            <person name="Powell M.J."/>
            <person name="Kuo A."/>
            <person name="Labutti K."/>
            <person name="Pangilinan J."/>
            <person name="Andreopoulos W."/>
            <person name="Tritt A."/>
            <person name="Riley R."/>
            <person name="Hundley H."/>
            <person name="Johnson J."/>
            <person name="Lipzen A."/>
            <person name="Barry K."/>
            <person name="Berbee M.L."/>
            <person name="Buchler N.E."/>
            <person name="Grigoriev I.V."/>
            <person name="Spatafora J.W."/>
            <person name="Stajich J.E."/>
            <person name="James T.Y."/>
        </authorList>
    </citation>
    <scope>NUCLEOTIDE SEQUENCE</scope>
    <source>
        <strain evidence="5">AG</strain>
    </source>
</reference>
<feature type="domain" description="Cell morphogenesis central region" evidence="4">
    <location>
        <begin position="749"/>
        <end position="1229"/>
    </location>
</feature>
<feature type="region of interest" description="Disordered" evidence="1">
    <location>
        <begin position="2186"/>
        <end position="2293"/>
    </location>
</feature>
<feature type="compositionally biased region" description="Low complexity" evidence="1">
    <location>
        <begin position="2187"/>
        <end position="2200"/>
    </location>
</feature>
<dbReference type="SUPFAM" id="SSF48371">
    <property type="entry name" value="ARM repeat"/>
    <property type="match status" value="2"/>
</dbReference>
<dbReference type="Pfam" id="PF14222">
    <property type="entry name" value="MOR2-PAG1_N"/>
    <property type="match status" value="1"/>
</dbReference>
<reference evidence="5" key="2">
    <citation type="journal article" date="2022" name="Proc. Natl. Acad. Sci. U.S.A.">
        <title>Diploid-dominant life cycles characterize the early evolution of Fungi.</title>
        <authorList>
            <person name="Amses K.R."/>
            <person name="Simmons D.R."/>
            <person name="Longcore J.E."/>
            <person name="Mondo S.J."/>
            <person name="Seto K."/>
            <person name="Jeronimo G.H."/>
            <person name="Bonds A.E."/>
            <person name="Quandt C.A."/>
            <person name="Davis W.J."/>
            <person name="Chang Y."/>
            <person name="Federici B.A."/>
            <person name="Kuo A."/>
            <person name="LaButti K."/>
            <person name="Pangilinan J."/>
            <person name="Andreopoulos W."/>
            <person name="Tritt A."/>
            <person name="Riley R."/>
            <person name="Hundley H."/>
            <person name="Johnson J."/>
            <person name="Lipzen A."/>
            <person name="Barry K."/>
            <person name="Lang B.F."/>
            <person name="Cuomo C.A."/>
            <person name="Buchler N.E."/>
            <person name="Grigoriev I.V."/>
            <person name="Spatafora J.W."/>
            <person name="Stajich J.E."/>
            <person name="James T.Y."/>
        </authorList>
    </citation>
    <scope>NUCLEOTIDE SEQUENCE</scope>
    <source>
        <strain evidence="5">AG</strain>
    </source>
</reference>
<feature type="domain" description="Cell morphogenesis protein N-terminal" evidence="2">
    <location>
        <begin position="125"/>
        <end position="707"/>
    </location>
</feature>
<dbReference type="PANTHER" id="PTHR12295:SF30">
    <property type="entry name" value="PROTEIN FURRY"/>
    <property type="match status" value="1"/>
</dbReference>
<gene>
    <name evidence="5" type="ORF">K450DRAFT_98583</name>
</gene>
<feature type="compositionally biased region" description="Basic and acidic residues" evidence="1">
    <location>
        <begin position="2257"/>
        <end position="2268"/>
    </location>
</feature>
<protein>
    <submittedName>
        <fullName evidence="5">Uncharacterized protein</fullName>
    </submittedName>
</protein>
<proteinExistence type="predicted"/>
<dbReference type="InterPro" id="IPR025614">
    <property type="entry name" value="Cell_morpho_N"/>
</dbReference>
<dbReference type="GO" id="GO:0030427">
    <property type="term" value="C:site of polarized growth"/>
    <property type="evidence" value="ECO:0007669"/>
    <property type="project" value="TreeGrafter"/>
</dbReference>
<accession>A0AAD5HAX6</accession>
<name>A0AAD5HAX6_UMBRA</name>
<dbReference type="EMBL" id="MU620939">
    <property type="protein sequence ID" value="KAI8577545.1"/>
    <property type="molecule type" value="Genomic_DNA"/>
</dbReference>
<dbReference type="InterPro" id="IPR039867">
    <property type="entry name" value="Furry/Tao3/Mor2"/>
</dbReference>
<dbReference type="Pfam" id="PF14225">
    <property type="entry name" value="MOR2-PAG1_C"/>
    <property type="match status" value="1"/>
</dbReference>
<organism evidence="5 6">
    <name type="scientific">Umbelopsis ramanniana AG</name>
    <dbReference type="NCBI Taxonomy" id="1314678"/>
    <lineage>
        <taxon>Eukaryota</taxon>
        <taxon>Fungi</taxon>
        <taxon>Fungi incertae sedis</taxon>
        <taxon>Mucoromycota</taxon>
        <taxon>Mucoromycotina</taxon>
        <taxon>Umbelopsidomycetes</taxon>
        <taxon>Umbelopsidales</taxon>
        <taxon>Umbelopsidaceae</taxon>
        <taxon>Umbelopsis</taxon>
    </lineage>
</organism>
<dbReference type="GeneID" id="75919187"/>
<dbReference type="Pfam" id="PF14228">
    <property type="entry name" value="MOR2-PAG1_mid"/>
    <property type="match status" value="3"/>
</dbReference>
<evidence type="ECO:0000259" key="4">
    <source>
        <dbReference type="Pfam" id="PF14228"/>
    </source>
</evidence>
<feature type="domain" description="Cell morphogenesis central region" evidence="4">
    <location>
        <begin position="1563"/>
        <end position="1738"/>
    </location>
</feature>
<feature type="domain" description="Cell morphogenesis protein C-terminal" evidence="3">
    <location>
        <begin position="1775"/>
        <end position="2023"/>
    </location>
</feature>
<evidence type="ECO:0000256" key="1">
    <source>
        <dbReference type="SAM" id="MobiDB-lite"/>
    </source>
</evidence>
<dbReference type="RefSeq" id="XP_051442549.1">
    <property type="nucleotide sequence ID" value="XM_051593845.1"/>
</dbReference>
<dbReference type="GO" id="GO:0000902">
    <property type="term" value="P:cell morphogenesis"/>
    <property type="evidence" value="ECO:0007669"/>
    <property type="project" value="InterPro"/>
</dbReference>
<keyword evidence="6" id="KW-1185">Reference proteome</keyword>
<evidence type="ECO:0000313" key="6">
    <source>
        <dbReference type="Proteomes" id="UP001206595"/>
    </source>
</evidence>
<feature type="compositionally biased region" description="Basic residues" evidence="1">
    <location>
        <begin position="2269"/>
        <end position="2286"/>
    </location>
</feature>
<comment type="caution">
    <text evidence="5">The sequence shown here is derived from an EMBL/GenBank/DDBJ whole genome shotgun (WGS) entry which is preliminary data.</text>
</comment>
<evidence type="ECO:0000313" key="5">
    <source>
        <dbReference type="EMBL" id="KAI8577545.1"/>
    </source>
</evidence>
<evidence type="ECO:0000259" key="2">
    <source>
        <dbReference type="Pfam" id="PF14222"/>
    </source>
</evidence>
<dbReference type="InterPro" id="IPR025481">
    <property type="entry name" value="Cell_Morphogen_C"/>
</dbReference>
<evidence type="ECO:0000259" key="3">
    <source>
        <dbReference type="Pfam" id="PF14225"/>
    </source>
</evidence>
<dbReference type="InterPro" id="IPR016024">
    <property type="entry name" value="ARM-type_fold"/>
</dbReference>
<dbReference type="InterPro" id="IPR029473">
    <property type="entry name" value="MOR2-PAG1_mid"/>
</dbReference>
<dbReference type="PANTHER" id="PTHR12295">
    <property type="entry name" value="FURRY-RELATED"/>
    <property type="match status" value="1"/>
</dbReference>
<sequence>MAAEEPAESYQEVVALRLNSSEYALQAVFTQFEALADNKIKLMLSTSIDQPIDIKTWLGVGVDPIFDKLIRSLGSIGSHRPRPVIDAVMQWRKLKGEPVDSALIRKVSESAPLSRVREVPSVLKERLSLSSLFIVCRTLIEVVKRLNGEDLSDDLAENLEEIVFNQLKNADPDLIHRSKNRTASMDLFAELIGALSNIRFVSVSDRFIAELEKYNYHAIMKEKQNKIEMLIRGMRYLKIKIYPLDALEETADFLSSCASFFKNAHGAKIKHAYAKMFIQLLLPVAAVAVAEVNFPAWSKTVDLIYPRALKMTLKPRRLMSGFPLMTTLLCVSRKDFFIANWYPFVENIFSKFNKDKNIRVISIGCLSRLIWVYLFRCTESTSATFKRLDGIVRTLFPPMRRGVNPAEVPLDHFIQIIYFILMRDIDYATKNVLFTLLNVDGVSNVSSAISPLEVINPEKMMIAIMAFRLVLNDLEKGEMKPPFPTNIDMAVSGMSEDSSATTLNVLPRGVRQDILDRVGEIVSKVLIILDSAYGRMLVIDEKNITWRPGSNNANAQTSYSVPSFVNTVGGITTAESGQHVHHQYAAFSATYSRDKQPYIDLLRVIVSSIPRIPTPSITLPKVVELLARYTTYVDPEMIRASSLALIRLAKEGYAQTVVSGYSRFIYRVEDRYAEVITSLANGPITGGNFNGNGGVLKLYTDLLNIWVEQLDVAELKKVINEVKTAEEPNPKTISEVQTKLSDIYSLIEEIEANGLLFLCSKLSAIRRPGIQVMKLVAQLDARLQQHLGPVAQSDMNRRPISMTSHRTSHIVKSCEYTRIYDLLEQVGQSLIKFDKDSNILHGRKIAILERVRLQQHQRRDAKHVLIQLAESDHASDIMIWETLFPEVVKLCFEHFPGTVALCRQNVCTRLLQMQSLIQGAVEGNKMNTGNTLSMAKASTSNISNRMASVELIDQWKTYLMFTCSTSTLSQDRLPTSTWANSGRKQSAVVERIANTRDLFRMIMQFLTCEHRTIREAAVQGLGTINKDVYKVLMEDLQVFVSIILEDSKQKSYQKPYQYKRTKKHDRLRIAVMNVFQLTADCLREEVYIRDKLIMDTLMSYVKETKTFLADSEVQTDWEFHRLRVYLCQLVEKLYEHISKLADPSAIMSFETRLALFKMFEEWCGYGAFASITRTREATMMRDVLEQCKDSRERGEMTKLMEEERKALETAALSGMAALCRGSVYAFIGQKKARQAVIQFDIVNLLSWIDAVFESHDTKYHMIARRALEAVLIYNRDQALLLDDIIEQCYAGNPKLEFTQGYFLVLADIITRVDDYPCHIHQIMSVALFKAGDAKKTIRRAAIRLLRVIEERVFVDSCAKEYEIGIISNLPTIYKYTQSLLSARLAVDHPEQTYSILSEVTQRFEHISSNNQREVLNYMLPWLRNVDLSVGPQDTELSSSAFMVCSNIFYITIKYGDVYVKEVAALWSQLVSEHVQNVRAIIMYLLDLGLEKRNPWFVIHAKRVLVCLGRTSALSHVLDEVAAEITPRSMVPQLKDASSKHANAFPFLFVADIEQVLPPYPKRAVFSRGQLATVFLVELAIEAGGELSVHLPLLLHSIFVQLDHLTSIICDQSRCLLINLIHSIVVRQTTDMDTLQKATDIVAMLTAKEGKRLWSYENITYKNRNLQSSVELQNLLEQIVDIFLPEEPDLRQKWGETALKWATCCSVRHIACRSFQCFRALMPAFNQHMLADMLARLSNTIADKSEDIRGFALEILLTLHKVADSLDGTISDHFLQLFWVSVACMYSPYEPEHHEAVLLLDKVLSKIDSENSSAYGELAANFPKNWASEFDGLQPLLLKGVRMAATEEAALNLVKKIMFIDEPALVDPAETRLMYLLFACIPRLLHGLEGETPDADCILLANKLASLFENYSLPSIQRILMTYARQKSKFQQDYVKQLVMSTREVFLQKYGQQATAFSVSLLRNKLPFYREKTLILLKELIPLVSGKLSPTIALGETSIAPLLQLLQTDFAEDALAVMDEGIVIKSDQQDDNEESSSSEPKLYWDVADPSEAARVTRHNVHAVVFECSAVTDEIPSEHNFQFSVEDLSLLMGENANFTAEYAPTDNNTAAYGDDLVNALKDLDEFFNEDLDKADAAVVENTTPAGNSDTYPVDFNFQVAPPSPVTPPIFYKTPSALFDFSRKLINRTSSSNNNNNNNNSNNATTSENAGTSVRFPDSRALDLSSPIRPEHHGHIIETAPRQSFDTSDLIDSSDSDSTFDERPGDAESHRSGKSGRSRRSRKSSKSHHDRNTQYF</sequence>